<organism evidence="1 2">
    <name type="scientific">Zophobas morio</name>
    <dbReference type="NCBI Taxonomy" id="2755281"/>
    <lineage>
        <taxon>Eukaryota</taxon>
        <taxon>Metazoa</taxon>
        <taxon>Ecdysozoa</taxon>
        <taxon>Arthropoda</taxon>
        <taxon>Hexapoda</taxon>
        <taxon>Insecta</taxon>
        <taxon>Pterygota</taxon>
        <taxon>Neoptera</taxon>
        <taxon>Endopterygota</taxon>
        <taxon>Coleoptera</taxon>
        <taxon>Polyphaga</taxon>
        <taxon>Cucujiformia</taxon>
        <taxon>Tenebrionidae</taxon>
        <taxon>Zophobas</taxon>
    </lineage>
</organism>
<dbReference type="EMBL" id="JALNTZ010000002">
    <property type="protein sequence ID" value="KAJ3660510.1"/>
    <property type="molecule type" value="Genomic_DNA"/>
</dbReference>
<dbReference type="AlphaFoldDB" id="A0AA38IP29"/>
<proteinExistence type="predicted"/>
<keyword evidence="2" id="KW-1185">Reference proteome</keyword>
<dbReference type="Proteomes" id="UP001168821">
    <property type="component" value="Unassembled WGS sequence"/>
</dbReference>
<accession>A0AA38IP29</accession>
<protein>
    <submittedName>
        <fullName evidence="1">Uncharacterized protein</fullName>
    </submittedName>
</protein>
<evidence type="ECO:0000313" key="2">
    <source>
        <dbReference type="Proteomes" id="UP001168821"/>
    </source>
</evidence>
<reference evidence="1" key="1">
    <citation type="journal article" date="2023" name="G3 (Bethesda)">
        <title>Whole genome assemblies of Zophobas morio and Tenebrio molitor.</title>
        <authorList>
            <person name="Kaur S."/>
            <person name="Stinson S.A."/>
            <person name="diCenzo G.C."/>
        </authorList>
    </citation>
    <scope>NUCLEOTIDE SEQUENCE</scope>
    <source>
        <strain evidence="1">QUZm001</strain>
    </source>
</reference>
<gene>
    <name evidence="1" type="ORF">Zmor_004955</name>
</gene>
<sequence>MSGRTRTLRSGEIYKRVEVRDVATLIRDISKQCPSKAISRKSSNISVICAKPLMERYQISRRSPSRGPPRKVVQCFSAMTHVLRIGANKLEASLWSTFLEENYNKRDNRNRY</sequence>
<name>A0AA38IP29_9CUCU</name>
<comment type="caution">
    <text evidence="1">The sequence shown here is derived from an EMBL/GenBank/DDBJ whole genome shotgun (WGS) entry which is preliminary data.</text>
</comment>
<evidence type="ECO:0000313" key="1">
    <source>
        <dbReference type="EMBL" id="KAJ3660510.1"/>
    </source>
</evidence>